<dbReference type="Gene3D" id="3.40.50.10140">
    <property type="entry name" value="Toll/interleukin-1 receptor homology (TIR) domain"/>
    <property type="match status" value="2"/>
</dbReference>
<comment type="caution">
    <text evidence="2">The sequence shown here is derived from an EMBL/GenBank/DDBJ whole genome shotgun (WGS) entry which is preliminary data.</text>
</comment>
<sequence>MLVCSTSLESLAWQRQHAPKRETVKHDAPPLPIGKDFHVFFSCHSNAADSNWVKVVTRELEQKGYKCCTFHKDYDVGKSFSDNLKMVLEKSMRVVCVLSSAYIKEEWSQLEMEIISNGEMNKIVFIPVLIEPCDIPPFLKYYKYINALNSKESWWNNFLYEVRRDVPTMKSKKKYHVFFAHARADTKWVADVVSHLETPQEGLACCYPGRDFRTGISMKDIENAMKRSLTTVLVLSPSFLSFEWKKYYEGRLRSNRTLPVIVSDSVANLPISLDDMICIDARCSGDWLSVLSQAIKQHGELKSDFQITM</sequence>
<dbReference type="PANTHER" id="PTHR16253:SF0">
    <property type="entry name" value="TETRATRICOPEPTIDE REPEAT PROTEIN 22"/>
    <property type="match status" value="1"/>
</dbReference>
<dbReference type="PROSITE" id="PS50104">
    <property type="entry name" value="TIR"/>
    <property type="match status" value="2"/>
</dbReference>
<dbReference type="InterPro" id="IPR035897">
    <property type="entry name" value="Toll_tir_struct_dom_sf"/>
</dbReference>
<name>A0AA88Y5R3_PINIB</name>
<evidence type="ECO:0000259" key="1">
    <source>
        <dbReference type="PROSITE" id="PS50104"/>
    </source>
</evidence>
<keyword evidence="3" id="KW-1185">Reference proteome</keyword>
<dbReference type="GO" id="GO:0007165">
    <property type="term" value="P:signal transduction"/>
    <property type="evidence" value="ECO:0007669"/>
    <property type="project" value="InterPro"/>
</dbReference>
<dbReference type="PANTHER" id="PTHR16253">
    <property type="entry name" value="TETRATRICOPEPTIDE REPEAT PROTEIN 22"/>
    <property type="match status" value="1"/>
</dbReference>
<evidence type="ECO:0000313" key="3">
    <source>
        <dbReference type="Proteomes" id="UP001186944"/>
    </source>
</evidence>
<dbReference type="InterPro" id="IPR042342">
    <property type="entry name" value="TTC22"/>
</dbReference>
<dbReference type="SMART" id="SM00255">
    <property type="entry name" value="TIR"/>
    <property type="match status" value="1"/>
</dbReference>
<organism evidence="2 3">
    <name type="scientific">Pinctada imbricata</name>
    <name type="common">Atlantic pearl-oyster</name>
    <name type="synonym">Pinctada martensii</name>
    <dbReference type="NCBI Taxonomy" id="66713"/>
    <lineage>
        <taxon>Eukaryota</taxon>
        <taxon>Metazoa</taxon>
        <taxon>Spiralia</taxon>
        <taxon>Lophotrochozoa</taxon>
        <taxon>Mollusca</taxon>
        <taxon>Bivalvia</taxon>
        <taxon>Autobranchia</taxon>
        <taxon>Pteriomorphia</taxon>
        <taxon>Pterioida</taxon>
        <taxon>Pterioidea</taxon>
        <taxon>Pteriidae</taxon>
        <taxon>Pinctada</taxon>
    </lineage>
</organism>
<protein>
    <recommendedName>
        <fullName evidence="1">TIR domain-containing protein</fullName>
    </recommendedName>
</protein>
<feature type="domain" description="TIR" evidence="1">
    <location>
        <begin position="35"/>
        <end position="162"/>
    </location>
</feature>
<gene>
    <name evidence="2" type="ORF">FSP39_009892</name>
</gene>
<dbReference type="Proteomes" id="UP001186944">
    <property type="component" value="Unassembled WGS sequence"/>
</dbReference>
<proteinExistence type="predicted"/>
<dbReference type="AlphaFoldDB" id="A0AA88Y5R3"/>
<dbReference type="InterPro" id="IPR000157">
    <property type="entry name" value="TIR_dom"/>
</dbReference>
<feature type="domain" description="TIR" evidence="1">
    <location>
        <begin position="173"/>
        <end position="309"/>
    </location>
</feature>
<evidence type="ECO:0000313" key="2">
    <source>
        <dbReference type="EMBL" id="KAK3093003.1"/>
    </source>
</evidence>
<reference evidence="2" key="1">
    <citation type="submission" date="2019-08" db="EMBL/GenBank/DDBJ databases">
        <title>The improved chromosome-level genome for the pearl oyster Pinctada fucata martensii using PacBio sequencing and Hi-C.</title>
        <authorList>
            <person name="Zheng Z."/>
        </authorList>
    </citation>
    <scope>NUCLEOTIDE SEQUENCE</scope>
    <source>
        <strain evidence="2">ZZ-2019</strain>
        <tissue evidence="2">Adductor muscle</tissue>
    </source>
</reference>
<dbReference type="EMBL" id="VSWD01000009">
    <property type="protein sequence ID" value="KAK3093003.1"/>
    <property type="molecule type" value="Genomic_DNA"/>
</dbReference>
<dbReference type="SUPFAM" id="SSF52200">
    <property type="entry name" value="Toll/Interleukin receptor TIR domain"/>
    <property type="match status" value="2"/>
</dbReference>
<dbReference type="Pfam" id="PF13676">
    <property type="entry name" value="TIR_2"/>
    <property type="match status" value="2"/>
</dbReference>
<accession>A0AA88Y5R3</accession>